<evidence type="ECO:0000259" key="3">
    <source>
        <dbReference type="Pfam" id="PF17886"/>
    </source>
</evidence>
<feature type="domain" description="ArsA/GET3 Anion-transporting ATPase-like" evidence="2">
    <location>
        <begin position="1"/>
        <end position="266"/>
    </location>
</feature>
<reference evidence="4" key="1">
    <citation type="journal article" date="2014" name="Int. J. Syst. Evol. Microbiol.">
        <title>Complete genome sequence of Corynebacterium casei LMG S-19264T (=DSM 44701T), isolated from a smear-ripened cheese.</title>
        <authorList>
            <consortium name="US DOE Joint Genome Institute (JGI-PGF)"/>
            <person name="Walter F."/>
            <person name="Albersmeier A."/>
            <person name="Kalinowski J."/>
            <person name="Ruckert C."/>
        </authorList>
    </citation>
    <scope>NUCLEOTIDE SEQUENCE</scope>
    <source>
        <strain evidence="4">JCM 5069</strain>
    </source>
</reference>
<dbReference type="InterPro" id="IPR008978">
    <property type="entry name" value="HSP20-like_chaperone"/>
</dbReference>
<dbReference type="RefSeq" id="WP_189930132.1">
    <property type="nucleotide sequence ID" value="NZ_BNCD01000003.1"/>
</dbReference>
<dbReference type="Proteomes" id="UP000603708">
    <property type="component" value="Unassembled WGS sequence"/>
</dbReference>
<feature type="domain" description="ArsA HSP20-like" evidence="3">
    <location>
        <begin position="332"/>
        <end position="393"/>
    </location>
</feature>
<dbReference type="Pfam" id="PF02374">
    <property type="entry name" value="ArsA_ATPase"/>
    <property type="match status" value="1"/>
</dbReference>
<evidence type="ECO:0000256" key="1">
    <source>
        <dbReference type="ARBA" id="ARBA00011040"/>
    </source>
</evidence>
<evidence type="ECO:0008006" key="6">
    <source>
        <dbReference type="Google" id="ProtNLM"/>
    </source>
</evidence>
<comment type="similarity">
    <text evidence="1">Belongs to the arsA ATPase family.</text>
</comment>
<dbReference type="AlphaFoldDB" id="A0A919KVT8"/>
<sequence length="404" mass="41843">MRTVLLTGPGGAGRTTLAAATAVRAARAGTATLLLTTDATDSAGAALGTPTGPAPVSPFPGLTVLRPDPAARFRADLLALQRGASSVLGLLGAAPLDDDELTPLPGSRELALLRALRTAAEGPYELVVADLPADCEALAALALPEQLRRYLRRLLPQERRAARALRPVLGRLAGVPVPTDGLYEAAGRWDVELATVQSVIEDPGTTVRLVAEPGEAGAEAVRTATAGLALHGLRADALIANRVLPASGPDPWLGGLAAAQRKILDEWAGARAGGPGPAGGYGPLHEVGHAGREPRGPDDLLALAVPAVAAAPPHRAAGHLSWPLTDHRAEDGVLVWRIPLPGARRAELDLVRRGDELVLTVGPFRRVVGLPSALRRCTVDGAGLHDGELRIRFRPDPGLWPRGG</sequence>
<organism evidence="4 5">
    <name type="scientific">Streptomyces sulfonofaciens</name>
    <dbReference type="NCBI Taxonomy" id="68272"/>
    <lineage>
        <taxon>Bacteria</taxon>
        <taxon>Bacillati</taxon>
        <taxon>Actinomycetota</taxon>
        <taxon>Actinomycetes</taxon>
        <taxon>Kitasatosporales</taxon>
        <taxon>Streptomycetaceae</taxon>
        <taxon>Streptomyces</taxon>
    </lineage>
</organism>
<protein>
    <recommendedName>
        <fullName evidence="6">ArsA family ATPase</fullName>
    </recommendedName>
</protein>
<dbReference type="Gene3D" id="2.60.40.790">
    <property type="match status" value="1"/>
</dbReference>
<dbReference type="Gene3D" id="3.40.50.300">
    <property type="entry name" value="P-loop containing nucleotide triphosphate hydrolases"/>
    <property type="match status" value="1"/>
</dbReference>
<proteinExistence type="inferred from homology"/>
<dbReference type="GO" id="GO:0005524">
    <property type="term" value="F:ATP binding"/>
    <property type="evidence" value="ECO:0007669"/>
    <property type="project" value="InterPro"/>
</dbReference>
<evidence type="ECO:0000313" key="5">
    <source>
        <dbReference type="Proteomes" id="UP000603708"/>
    </source>
</evidence>
<dbReference type="InterPro" id="IPR040612">
    <property type="entry name" value="ArsA_HSP20-like"/>
</dbReference>
<evidence type="ECO:0000313" key="4">
    <source>
        <dbReference type="EMBL" id="GHH74338.1"/>
    </source>
</evidence>
<evidence type="ECO:0000259" key="2">
    <source>
        <dbReference type="Pfam" id="PF02374"/>
    </source>
</evidence>
<comment type="caution">
    <text evidence="4">The sequence shown here is derived from an EMBL/GenBank/DDBJ whole genome shotgun (WGS) entry which is preliminary data.</text>
</comment>
<dbReference type="InterPro" id="IPR016300">
    <property type="entry name" value="ATPase_ArsA/GET3"/>
</dbReference>
<reference evidence="4" key="2">
    <citation type="submission" date="2020-09" db="EMBL/GenBank/DDBJ databases">
        <authorList>
            <person name="Sun Q."/>
            <person name="Ohkuma M."/>
        </authorList>
    </citation>
    <scope>NUCLEOTIDE SEQUENCE</scope>
    <source>
        <strain evidence="4">JCM 5069</strain>
    </source>
</reference>
<dbReference type="GO" id="GO:0016887">
    <property type="term" value="F:ATP hydrolysis activity"/>
    <property type="evidence" value="ECO:0007669"/>
    <property type="project" value="InterPro"/>
</dbReference>
<dbReference type="PANTHER" id="PTHR10803:SF3">
    <property type="entry name" value="ATPASE GET3"/>
    <property type="match status" value="1"/>
</dbReference>
<dbReference type="EMBL" id="BNCD01000003">
    <property type="protein sequence ID" value="GHH74338.1"/>
    <property type="molecule type" value="Genomic_DNA"/>
</dbReference>
<gene>
    <name evidence="4" type="ORF">GCM10018793_15290</name>
</gene>
<name>A0A919KVT8_9ACTN</name>
<keyword evidence="5" id="KW-1185">Reference proteome</keyword>
<dbReference type="PANTHER" id="PTHR10803">
    <property type="entry name" value="ARSENICAL PUMP-DRIVING ATPASE ARSENITE-TRANSLOCATING ATPASE"/>
    <property type="match status" value="1"/>
</dbReference>
<dbReference type="Pfam" id="PF17886">
    <property type="entry name" value="ArsA_HSP20"/>
    <property type="match status" value="1"/>
</dbReference>
<dbReference type="InterPro" id="IPR025723">
    <property type="entry name" value="ArsA/GET3_ATPase-like"/>
</dbReference>
<dbReference type="InterPro" id="IPR027417">
    <property type="entry name" value="P-loop_NTPase"/>
</dbReference>
<dbReference type="SUPFAM" id="SSF52540">
    <property type="entry name" value="P-loop containing nucleoside triphosphate hydrolases"/>
    <property type="match status" value="1"/>
</dbReference>
<accession>A0A919KVT8</accession>